<evidence type="ECO:0000259" key="4">
    <source>
        <dbReference type="PROSITE" id="PS50937"/>
    </source>
</evidence>
<dbReference type="InterPro" id="IPR009061">
    <property type="entry name" value="DNA-bd_dom_put_sf"/>
</dbReference>
<dbReference type="Gene3D" id="1.10.1660.10">
    <property type="match status" value="1"/>
</dbReference>
<dbReference type="Proteomes" id="UP001161294">
    <property type="component" value="Unassembled WGS sequence"/>
</dbReference>
<sequence>MKIGELALAAQTQVETIRYYEREGLLPQAPRSEGNYRIYGPEHVERLAFVRHCRSLDMTLDEIRVLLRFKDEPQAECGEVNVLLDEHIGHVAKRIRELRQLEKQLKKLRDQCTGVREAAKCGILNELVQASSATSIRSASPHVSGAHGNRGRRANSSTPE</sequence>
<comment type="caution">
    <text evidence="5">The sequence shown here is derived from an EMBL/GenBank/DDBJ whole genome shotgun (WGS) entry which is preliminary data.</text>
</comment>
<dbReference type="InterPro" id="IPR047057">
    <property type="entry name" value="MerR_fam"/>
</dbReference>
<evidence type="ECO:0000256" key="3">
    <source>
        <dbReference type="SAM" id="MobiDB-lite"/>
    </source>
</evidence>
<dbReference type="SMART" id="SM00422">
    <property type="entry name" value="HTH_MERR"/>
    <property type="match status" value="1"/>
</dbReference>
<dbReference type="GO" id="GO:0045893">
    <property type="term" value="P:positive regulation of DNA-templated transcription"/>
    <property type="evidence" value="ECO:0007669"/>
    <property type="project" value="InterPro"/>
</dbReference>
<evidence type="ECO:0000313" key="5">
    <source>
        <dbReference type="EMBL" id="MDH2007343.1"/>
    </source>
</evidence>
<dbReference type="Pfam" id="PF13411">
    <property type="entry name" value="MerR_1"/>
    <property type="match status" value="1"/>
</dbReference>
<keyword evidence="2" id="KW-0175">Coiled coil</keyword>
<feature type="region of interest" description="Disordered" evidence="3">
    <location>
        <begin position="135"/>
        <end position="160"/>
    </location>
</feature>
<reference evidence="5" key="1">
    <citation type="submission" date="2022-09" db="EMBL/GenBank/DDBJ databases">
        <title>Intensive care unit water sources are persistently colonized with multi-drug resistant bacteria and are the site of extensive horizontal gene transfer of antibiotic resistance genes.</title>
        <authorList>
            <person name="Diorio-Toth L."/>
        </authorList>
    </citation>
    <scope>NUCLEOTIDE SEQUENCE</scope>
    <source>
        <strain evidence="5">GD03686</strain>
    </source>
</reference>
<dbReference type="PANTHER" id="PTHR30204:SF92">
    <property type="entry name" value="HTH-TYPE TRANSCRIPTIONAL REGULATOR ZNTR"/>
    <property type="match status" value="1"/>
</dbReference>
<accession>A0AA42W6D5</accession>
<evidence type="ECO:0000256" key="1">
    <source>
        <dbReference type="ARBA" id="ARBA00023125"/>
    </source>
</evidence>
<name>A0AA42W6D5_9BURK</name>
<keyword evidence="1" id="KW-0238">DNA-binding</keyword>
<dbReference type="PRINTS" id="PR00040">
    <property type="entry name" value="HTHMERR"/>
</dbReference>
<evidence type="ECO:0000256" key="2">
    <source>
        <dbReference type="SAM" id="Coils"/>
    </source>
</evidence>
<dbReference type="RefSeq" id="WP_210931401.1">
    <property type="nucleotide sequence ID" value="NZ_CP072916.1"/>
</dbReference>
<feature type="domain" description="HTH merR-type" evidence="4">
    <location>
        <begin position="1"/>
        <end position="69"/>
    </location>
</feature>
<dbReference type="PROSITE" id="PS50937">
    <property type="entry name" value="HTH_MERR_2"/>
    <property type="match status" value="1"/>
</dbReference>
<dbReference type="SUPFAM" id="SSF46955">
    <property type="entry name" value="Putative DNA-binding domain"/>
    <property type="match status" value="1"/>
</dbReference>
<dbReference type="PANTHER" id="PTHR30204">
    <property type="entry name" value="REDOX-CYCLING DRUG-SENSING TRANSCRIPTIONAL ACTIVATOR SOXR"/>
    <property type="match status" value="1"/>
</dbReference>
<dbReference type="CDD" id="cd04784">
    <property type="entry name" value="HTH_CadR-PbrR"/>
    <property type="match status" value="1"/>
</dbReference>
<dbReference type="InterPro" id="IPR011791">
    <property type="entry name" value="CadR-PbrR"/>
</dbReference>
<proteinExistence type="predicted"/>
<dbReference type="GO" id="GO:0003700">
    <property type="term" value="F:DNA-binding transcription factor activity"/>
    <property type="evidence" value="ECO:0007669"/>
    <property type="project" value="InterPro"/>
</dbReference>
<dbReference type="EMBL" id="JAOCJW010000062">
    <property type="protein sequence ID" value="MDH2007343.1"/>
    <property type="molecule type" value="Genomic_DNA"/>
</dbReference>
<gene>
    <name evidence="5" type="primary">cadR</name>
    <name evidence="5" type="ORF">N5J23_17720</name>
</gene>
<dbReference type="AlphaFoldDB" id="A0AA42W6D5"/>
<dbReference type="InterPro" id="IPR000551">
    <property type="entry name" value="MerR-type_HTH_dom"/>
</dbReference>
<dbReference type="GO" id="GO:0046872">
    <property type="term" value="F:metal ion binding"/>
    <property type="evidence" value="ECO:0007669"/>
    <property type="project" value="InterPro"/>
</dbReference>
<dbReference type="GO" id="GO:0003677">
    <property type="term" value="F:DNA binding"/>
    <property type="evidence" value="ECO:0007669"/>
    <property type="project" value="UniProtKB-KW"/>
</dbReference>
<feature type="coiled-coil region" evidence="2">
    <location>
        <begin position="91"/>
        <end position="118"/>
    </location>
</feature>
<dbReference type="NCBIfam" id="TIGR02047">
    <property type="entry name" value="CadR-PbrR"/>
    <property type="match status" value="1"/>
</dbReference>
<evidence type="ECO:0000313" key="6">
    <source>
        <dbReference type="Proteomes" id="UP001161294"/>
    </source>
</evidence>
<organism evidence="5 6">
    <name type="scientific">Comamonas aquatica</name>
    <dbReference type="NCBI Taxonomy" id="225991"/>
    <lineage>
        <taxon>Bacteria</taxon>
        <taxon>Pseudomonadati</taxon>
        <taxon>Pseudomonadota</taxon>
        <taxon>Betaproteobacteria</taxon>
        <taxon>Burkholderiales</taxon>
        <taxon>Comamonadaceae</taxon>
        <taxon>Comamonas</taxon>
    </lineage>
</organism>
<dbReference type="GeneID" id="74938698"/>
<protein>
    <submittedName>
        <fullName evidence="5">Cd(II)/Pb(II)-responsive transcriptional regulator</fullName>
    </submittedName>
</protein>